<dbReference type="InParanoid" id="A0A165KXQ2"/>
<organism evidence="1 2">
    <name type="scientific">Exidia glandulosa HHB12029</name>
    <dbReference type="NCBI Taxonomy" id="1314781"/>
    <lineage>
        <taxon>Eukaryota</taxon>
        <taxon>Fungi</taxon>
        <taxon>Dikarya</taxon>
        <taxon>Basidiomycota</taxon>
        <taxon>Agaricomycotina</taxon>
        <taxon>Agaricomycetes</taxon>
        <taxon>Auriculariales</taxon>
        <taxon>Exidiaceae</taxon>
        <taxon>Exidia</taxon>
    </lineage>
</organism>
<name>A0A165KXQ2_EXIGL</name>
<proteinExistence type="predicted"/>
<dbReference type="Proteomes" id="UP000077266">
    <property type="component" value="Unassembled WGS sequence"/>
</dbReference>
<reference evidence="1 2" key="1">
    <citation type="journal article" date="2016" name="Mol. Biol. Evol.">
        <title>Comparative Genomics of Early-Diverging Mushroom-Forming Fungi Provides Insights into the Origins of Lignocellulose Decay Capabilities.</title>
        <authorList>
            <person name="Nagy L.G."/>
            <person name="Riley R."/>
            <person name="Tritt A."/>
            <person name="Adam C."/>
            <person name="Daum C."/>
            <person name="Floudas D."/>
            <person name="Sun H."/>
            <person name="Yadav J.S."/>
            <person name="Pangilinan J."/>
            <person name="Larsson K.H."/>
            <person name="Matsuura K."/>
            <person name="Barry K."/>
            <person name="Labutti K."/>
            <person name="Kuo R."/>
            <person name="Ohm R.A."/>
            <person name="Bhattacharya S.S."/>
            <person name="Shirouzu T."/>
            <person name="Yoshinaga Y."/>
            <person name="Martin F.M."/>
            <person name="Grigoriev I.V."/>
            <person name="Hibbett D.S."/>
        </authorList>
    </citation>
    <scope>NUCLEOTIDE SEQUENCE [LARGE SCALE GENOMIC DNA]</scope>
    <source>
        <strain evidence="1 2">HHB12029</strain>
    </source>
</reference>
<gene>
    <name evidence="1" type="ORF">EXIGLDRAFT_764809</name>
</gene>
<protein>
    <submittedName>
        <fullName evidence="1">Uncharacterized protein</fullName>
    </submittedName>
</protein>
<accession>A0A165KXQ2</accession>
<dbReference type="AlphaFoldDB" id="A0A165KXQ2"/>
<keyword evidence="2" id="KW-1185">Reference proteome</keyword>
<evidence type="ECO:0000313" key="2">
    <source>
        <dbReference type="Proteomes" id="UP000077266"/>
    </source>
</evidence>
<sequence length="161" mass="17075">MQPYLYIQGMKKTDNEALQQWIKPTSYRKNNASFRGCVARHPSFARRIVLGPTRDGITPKKAKAGPGELILPGVYPLGLCGLGPLGALPGPLSQARALIGPRLLTAVPPVSVGRALPPPPPFAPVGTVRAPPALPFTGATFPHKFFLLNDLDLAPDASLPT</sequence>
<evidence type="ECO:0000313" key="1">
    <source>
        <dbReference type="EMBL" id="KZV97056.1"/>
    </source>
</evidence>
<dbReference type="EMBL" id="KV425935">
    <property type="protein sequence ID" value="KZV97056.1"/>
    <property type="molecule type" value="Genomic_DNA"/>
</dbReference>